<evidence type="ECO:0000256" key="8">
    <source>
        <dbReference type="ARBA" id="ARBA00030803"/>
    </source>
</evidence>
<evidence type="ECO:0000256" key="9">
    <source>
        <dbReference type="SAM" id="MobiDB-lite"/>
    </source>
</evidence>
<evidence type="ECO:0000256" key="2">
    <source>
        <dbReference type="ARBA" id="ARBA00004236"/>
    </source>
</evidence>
<dbReference type="InterPro" id="IPR051474">
    <property type="entry name" value="Anti-sigma-K/W_factor"/>
</dbReference>
<evidence type="ECO:0000256" key="5">
    <source>
        <dbReference type="ARBA" id="ARBA00022989"/>
    </source>
</evidence>
<proteinExistence type="predicted"/>
<feature type="domain" description="Anti-sigma K factor RskA C-terminal" evidence="11">
    <location>
        <begin position="102"/>
        <end position="245"/>
    </location>
</feature>
<organism evidence="12 13">
    <name type="scientific">Paenibacillus spongiae</name>
    <dbReference type="NCBI Taxonomy" id="2909671"/>
    <lineage>
        <taxon>Bacteria</taxon>
        <taxon>Bacillati</taxon>
        <taxon>Bacillota</taxon>
        <taxon>Bacilli</taxon>
        <taxon>Bacillales</taxon>
        <taxon>Paenibacillaceae</taxon>
        <taxon>Paenibacillus</taxon>
    </lineage>
</organism>
<evidence type="ECO:0000256" key="10">
    <source>
        <dbReference type="SAM" id="Phobius"/>
    </source>
</evidence>
<evidence type="ECO:0000313" key="12">
    <source>
        <dbReference type="EMBL" id="UVI28889.1"/>
    </source>
</evidence>
<evidence type="ECO:0000259" key="11">
    <source>
        <dbReference type="Pfam" id="PF10099"/>
    </source>
</evidence>
<dbReference type="EMBL" id="CP091430">
    <property type="protein sequence ID" value="UVI28889.1"/>
    <property type="molecule type" value="Genomic_DNA"/>
</dbReference>
<dbReference type="RefSeq" id="WP_258384976.1">
    <property type="nucleotide sequence ID" value="NZ_CP091430.1"/>
</dbReference>
<dbReference type="InterPro" id="IPR041916">
    <property type="entry name" value="Anti_sigma_zinc_sf"/>
</dbReference>
<feature type="compositionally biased region" description="Basic and acidic residues" evidence="9">
    <location>
        <begin position="237"/>
        <end position="253"/>
    </location>
</feature>
<dbReference type="Proteomes" id="UP001057877">
    <property type="component" value="Chromosome"/>
</dbReference>
<sequence>MPNKNAETICDLCLDVISGVCTEEQRLAFERHLPGCEACQAEMEELRIVWEALPADMERIEPPEDLKKQVMDAALAAELALPDESAAVRRRAAVRKRMFNSAAVVVLFLFIAGTSWNIWLYGERAGSPATVEEALNVSAAQIKEVLPLKAQPGAKEGAYGVACVVDNGQTRQFVVYVFGAAATTGDEAYQVWLIKDGKRTSAGTFRVGDADRGIGVLAMPIGSDRLAFDSIGITLEPDDRGDQPRGEKKFGTA</sequence>
<feature type="transmembrane region" description="Helical" evidence="10">
    <location>
        <begin position="99"/>
        <end position="119"/>
    </location>
</feature>
<evidence type="ECO:0000256" key="3">
    <source>
        <dbReference type="ARBA" id="ARBA00022475"/>
    </source>
</evidence>
<feature type="region of interest" description="Disordered" evidence="9">
    <location>
        <begin position="234"/>
        <end position="253"/>
    </location>
</feature>
<keyword evidence="13" id="KW-1185">Reference proteome</keyword>
<evidence type="ECO:0000256" key="6">
    <source>
        <dbReference type="ARBA" id="ARBA00023136"/>
    </source>
</evidence>
<dbReference type="Pfam" id="PF10099">
    <property type="entry name" value="RskA_C"/>
    <property type="match status" value="1"/>
</dbReference>
<dbReference type="PANTHER" id="PTHR37461:SF1">
    <property type="entry name" value="ANTI-SIGMA-K FACTOR RSKA"/>
    <property type="match status" value="1"/>
</dbReference>
<protein>
    <recommendedName>
        <fullName evidence="8">Regulator of SigK</fullName>
    </recommendedName>
    <alternativeName>
        <fullName evidence="7">Sigma-K anti-sigma factor RskA</fullName>
    </alternativeName>
</protein>
<accession>A0ABY5S5E8</accession>
<keyword evidence="6 10" id="KW-0472">Membrane</keyword>
<keyword evidence="3" id="KW-1003">Cell membrane</keyword>
<comment type="subcellular location">
    <subcellularLocation>
        <location evidence="2">Cell membrane</location>
    </subcellularLocation>
    <subcellularLocation>
        <location evidence="1">Membrane</location>
        <topology evidence="1">Single-pass membrane protein</topology>
    </subcellularLocation>
</comment>
<gene>
    <name evidence="12" type="ORF">L1F29_26130</name>
</gene>
<keyword evidence="5 10" id="KW-1133">Transmembrane helix</keyword>
<evidence type="ECO:0000256" key="7">
    <source>
        <dbReference type="ARBA" id="ARBA00029829"/>
    </source>
</evidence>
<dbReference type="Gene3D" id="1.10.10.1320">
    <property type="entry name" value="Anti-sigma factor, zinc-finger domain"/>
    <property type="match status" value="1"/>
</dbReference>
<dbReference type="InterPro" id="IPR018764">
    <property type="entry name" value="RskA_C"/>
</dbReference>
<evidence type="ECO:0000256" key="4">
    <source>
        <dbReference type="ARBA" id="ARBA00022692"/>
    </source>
</evidence>
<evidence type="ECO:0000313" key="13">
    <source>
        <dbReference type="Proteomes" id="UP001057877"/>
    </source>
</evidence>
<name>A0ABY5S5E8_9BACL</name>
<dbReference type="PANTHER" id="PTHR37461">
    <property type="entry name" value="ANTI-SIGMA-K FACTOR RSKA"/>
    <property type="match status" value="1"/>
</dbReference>
<evidence type="ECO:0000256" key="1">
    <source>
        <dbReference type="ARBA" id="ARBA00004167"/>
    </source>
</evidence>
<keyword evidence="4 10" id="KW-0812">Transmembrane</keyword>
<reference evidence="12" key="1">
    <citation type="submission" date="2022-01" db="EMBL/GenBank/DDBJ databases">
        <title>Paenibacillus spongiae sp. nov., isolated from marine sponge.</title>
        <authorList>
            <person name="Li Z."/>
            <person name="Zhang M."/>
        </authorList>
    </citation>
    <scope>NUCLEOTIDE SEQUENCE</scope>
    <source>
        <strain evidence="12">PHS-Z3</strain>
    </source>
</reference>